<organism evidence="1 2">
    <name type="scientific">Pleurodeles waltl</name>
    <name type="common">Iberian ribbed newt</name>
    <dbReference type="NCBI Taxonomy" id="8319"/>
    <lineage>
        <taxon>Eukaryota</taxon>
        <taxon>Metazoa</taxon>
        <taxon>Chordata</taxon>
        <taxon>Craniata</taxon>
        <taxon>Vertebrata</taxon>
        <taxon>Euteleostomi</taxon>
        <taxon>Amphibia</taxon>
        <taxon>Batrachia</taxon>
        <taxon>Caudata</taxon>
        <taxon>Salamandroidea</taxon>
        <taxon>Salamandridae</taxon>
        <taxon>Pleurodelinae</taxon>
        <taxon>Pleurodeles</taxon>
    </lineage>
</organism>
<comment type="caution">
    <text evidence="1">The sequence shown here is derived from an EMBL/GenBank/DDBJ whole genome shotgun (WGS) entry which is preliminary data.</text>
</comment>
<dbReference type="AlphaFoldDB" id="A0AAV7PJ49"/>
<name>A0AAV7PJ49_PLEWA</name>
<sequence length="76" mass="8396">MSQHNARGAGPASQCEAECRVELEKGFNFRAGKASGKLKKKISMETCGWQTPSGQWQQRWQVLSSRDGGEVAKREA</sequence>
<dbReference type="Proteomes" id="UP001066276">
    <property type="component" value="Chromosome 7"/>
</dbReference>
<accession>A0AAV7PJ49</accession>
<dbReference type="EMBL" id="JANPWB010000011">
    <property type="protein sequence ID" value="KAJ1127120.1"/>
    <property type="molecule type" value="Genomic_DNA"/>
</dbReference>
<gene>
    <name evidence="1" type="ORF">NDU88_005524</name>
</gene>
<keyword evidence="2" id="KW-1185">Reference proteome</keyword>
<reference evidence="1" key="1">
    <citation type="journal article" date="2022" name="bioRxiv">
        <title>Sequencing and chromosome-scale assembly of the giantPleurodeles waltlgenome.</title>
        <authorList>
            <person name="Brown T."/>
            <person name="Elewa A."/>
            <person name="Iarovenko S."/>
            <person name="Subramanian E."/>
            <person name="Araus A.J."/>
            <person name="Petzold A."/>
            <person name="Susuki M."/>
            <person name="Suzuki K.-i.T."/>
            <person name="Hayashi T."/>
            <person name="Toyoda A."/>
            <person name="Oliveira C."/>
            <person name="Osipova E."/>
            <person name="Leigh N.D."/>
            <person name="Simon A."/>
            <person name="Yun M.H."/>
        </authorList>
    </citation>
    <scope>NUCLEOTIDE SEQUENCE</scope>
    <source>
        <strain evidence="1">20211129_DDA</strain>
        <tissue evidence="1">Liver</tissue>
    </source>
</reference>
<proteinExistence type="predicted"/>
<evidence type="ECO:0000313" key="2">
    <source>
        <dbReference type="Proteomes" id="UP001066276"/>
    </source>
</evidence>
<protein>
    <submittedName>
        <fullName evidence="1">Uncharacterized protein</fullName>
    </submittedName>
</protein>
<evidence type="ECO:0000313" key="1">
    <source>
        <dbReference type="EMBL" id="KAJ1127120.1"/>
    </source>
</evidence>